<protein>
    <submittedName>
        <fullName evidence="2">Uncharacterized protein</fullName>
    </submittedName>
</protein>
<comment type="caution">
    <text evidence="2">The sequence shown here is derived from an EMBL/GenBank/DDBJ whole genome shotgun (WGS) entry which is preliminary data.</text>
</comment>
<reference evidence="2" key="2">
    <citation type="journal article" date="2024" name="Plant">
        <title>Genomic evolution and insights into agronomic trait innovations of Sesamum species.</title>
        <authorList>
            <person name="Miao H."/>
            <person name="Wang L."/>
            <person name="Qu L."/>
            <person name="Liu H."/>
            <person name="Sun Y."/>
            <person name="Le M."/>
            <person name="Wang Q."/>
            <person name="Wei S."/>
            <person name="Zheng Y."/>
            <person name="Lin W."/>
            <person name="Duan Y."/>
            <person name="Cao H."/>
            <person name="Xiong S."/>
            <person name="Wang X."/>
            <person name="Wei L."/>
            <person name="Li C."/>
            <person name="Ma Q."/>
            <person name="Ju M."/>
            <person name="Zhao R."/>
            <person name="Li G."/>
            <person name="Mu C."/>
            <person name="Tian Q."/>
            <person name="Mei H."/>
            <person name="Zhang T."/>
            <person name="Gao T."/>
            <person name="Zhang H."/>
        </authorList>
    </citation>
    <scope>NUCLEOTIDE SEQUENCE</scope>
    <source>
        <strain evidence="2">KEN8</strain>
    </source>
</reference>
<feature type="compositionally biased region" description="Polar residues" evidence="1">
    <location>
        <begin position="22"/>
        <end position="41"/>
    </location>
</feature>
<dbReference type="PANTHER" id="PTHR35218:SF9">
    <property type="entry name" value="ENDONUCLEASE_EXONUCLEASE_PHOSPHATASE DOMAIN-CONTAINING PROTEIN"/>
    <property type="match status" value="1"/>
</dbReference>
<dbReference type="PANTHER" id="PTHR35218">
    <property type="entry name" value="RNASE H DOMAIN-CONTAINING PROTEIN"/>
    <property type="match status" value="1"/>
</dbReference>
<accession>A0AAW2KTZ7</accession>
<reference evidence="2" key="1">
    <citation type="submission" date="2020-06" db="EMBL/GenBank/DDBJ databases">
        <authorList>
            <person name="Li T."/>
            <person name="Hu X."/>
            <person name="Zhang T."/>
            <person name="Song X."/>
            <person name="Zhang H."/>
            <person name="Dai N."/>
            <person name="Sheng W."/>
            <person name="Hou X."/>
            <person name="Wei L."/>
        </authorList>
    </citation>
    <scope>NUCLEOTIDE SEQUENCE</scope>
    <source>
        <strain evidence="2">KEN8</strain>
        <tissue evidence="2">Leaf</tissue>
    </source>
</reference>
<sequence length="230" mass="25859">MAQHHLLPTLTPDTSTPTSSSIAQYSHVLSSNPRPAQAQENQTGNIEETHMQTENRSNLLTLGQFESVVQPFHVLPHLFINPSHAPKVVVEASQEREPSARDRELQFRLLVIPTAQQNGHANMGNVMQNGRQLMKVLSWNSRGVSRPDFMAAARLLIARHNPQVFVVLDTRIQEERAQPVIRRLEFDSSAVASPLGLSGGIWVLWKSDMVDLNRLHLSTHTIHLEVIMRN</sequence>
<feature type="compositionally biased region" description="Low complexity" evidence="1">
    <location>
        <begin position="1"/>
        <end position="21"/>
    </location>
</feature>
<dbReference type="SUPFAM" id="SSF56219">
    <property type="entry name" value="DNase I-like"/>
    <property type="match status" value="1"/>
</dbReference>
<proteinExistence type="predicted"/>
<organism evidence="2">
    <name type="scientific">Sesamum calycinum</name>
    <dbReference type="NCBI Taxonomy" id="2727403"/>
    <lineage>
        <taxon>Eukaryota</taxon>
        <taxon>Viridiplantae</taxon>
        <taxon>Streptophyta</taxon>
        <taxon>Embryophyta</taxon>
        <taxon>Tracheophyta</taxon>
        <taxon>Spermatophyta</taxon>
        <taxon>Magnoliopsida</taxon>
        <taxon>eudicotyledons</taxon>
        <taxon>Gunneridae</taxon>
        <taxon>Pentapetalae</taxon>
        <taxon>asterids</taxon>
        <taxon>lamiids</taxon>
        <taxon>Lamiales</taxon>
        <taxon>Pedaliaceae</taxon>
        <taxon>Sesamum</taxon>
    </lineage>
</organism>
<dbReference type="InterPro" id="IPR036691">
    <property type="entry name" value="Endo/exonu/phosph_ase_sf"/>
</dbReference>
<evidence type="ECO:0000313" key="2">
    <source>
        <dbReference type="EMBL" id="KAL0310471.1"/>
    </source>
</evidence>
<evidence type="ECO:0000256" key="1">
    <source>
        <dbReference type="SAM" id="MobiDB-lite"/>
    </source>
</evidence>
<dbReference type="AlphaFoldDB" id="A0AAW2KTZ7"/>
<name>A0AAW2KTZ7_9LAMI</name>
<gene>
    <name evidence="2" type="ORF">Scaly_2924400</name>
</gene>
<dbReference type="EMBL" id="JACGWM010000180">
    <property type="protein sequence ID" value="KAL0310471.1"/>
    <property type="molecule type" value="Genomic_DNA"/>
</dbReference>
<feature type="region of interest" description="Disordered" evidence="1">
    <location>
        <begin position="1"/>
        <end position="41"/>
    </location>
</feature>